<protein>
    <submittedName>
        <fullName evidence="1">Uncharacterized protein</fullName>
    </submittedName>
</protein>
<keyword evidence="2" id="KW-1185">Reference proteome</keyword>
<reference evidence="1" key="1">
    <citation type="submission" date="2022-09" db="EMBL/GenBank/DDBJ databases">
        <title>Tahibacter sp. nov., isolated from a fresh water.</title>
        <authorList>
            <person name="Baek J.H."/>
            <person name="Lee J.K."/>
            <person name="Kim J.M."/>
            <person name="Jeon C.O."/>
        </authorList>
    </citation>
    <scope>NUCLEOTIDE SEQUENCE</scope>
    <source>
        <strain evidence="1">W38</strain>
    </source>
</reference>
<name>A0ABY6BJQ6_9GAMM</name>
<evidence type="ECO:0000313" key="1">
    <source>
        <dbReference type="EMBL" id="UXI69999.1"/>
    </source>
</evidence>
<sequence length="95" mass="10445">MRTMRTLETRALGYTIERVDERDHLGTVCASWFEVLCPQHGNIIGSAATRSDAERIVIRRELELARRPAVIQPAVIKPAVIRPGVANPALLTSAA</sequence>
<evidence type="ECO:0000313" key="2">
    <source>
        <dbReference type="Proteomes" id="UP001064632"/>
    </source>
</evidence>
<proteinExistence type="predicted"/>
<accession>A0ABY6BJQ6</accession>
<organism evidence="1 2">
    <name type="scientific">Tahibacter amnicola</name>
    <dbReference type="NCBI Taxonomy" id="2976241"/>
    <lineage>
        <taxon>Bacteria</taxon>
        <taxon>Pseudomonadati</taxon>
        <taxon>Pseudomonadota</taxon>
        <taxon>Gammaproteobacteria</taxon>
        <taxon>Lysobacterales</taxon>
        <taxon>Rhodanobacteraceae</taxon>
        <taxon>Tahibacter</taxon>
    </lineage>
</organism>
<dbReference type="EMBL" id="CP104694">
    <property type="protein sequence ID" value="UXI69999.1"/>
    <property type="molecule type" value="Genomic_DNA"/>
</dbReference>
<dbReference type="RefSeq" id="WP_261696951.1">
    <property type="nucleotide sequence ID" value="NZ_CP104694.1"/>
</dbReference>
<gene>
    <name evidence="1" type="ORF">N4264_10340</name>
</gene>
<dbReference type="Proteomes" id="UP001064632">
    <property type="component" value="Chromosome"/>
</dbReference>